<proteinExistence type="predicted"/>
<keyword evidence="2" id="KW-1185">Reference proteome</keyword>
<dbReference type="RefSeq" id="WP_177528216.1">
    <property type="nucleotide sequence ID" value="NZ_CBCSHE010000047.1"/>
</dbReference>
<dbReference type="KEGG" id="tper:IWA51_09910"/>
<protein>
    <submittedName>
        <fullName evidence="1">Uncharacterized protein</fullName>
    </submittedName>
</protein>
<evidence type="ECO:0000313" key="2">
    <source>
        <dbReference type="Proteomes" id="UP000595224"/>
    </source>
</evidence>
<organism evidence="1 2">
    <name type="scientific">Treponema peruense</name>
    <dbReference type="NCBI Taxonomy" id="2787628"/>
    <lineage>
        <taxon>Bacteria</taxon>
        <taxon>Pseudomonadati</taxon>
        <taxon>Spirochaetota</taxon>
        <taxon>Spirochaetia</taxon>
        <taxon>Spirochaetales</taxon>
        <taxon>Treponemataceae</taxon>
        <taxon>Treponema</taxon>
    </lineage>
</organism>
<dbReference type="EMBL" id="CP064936">
    <property type="protein sequence ID" value="QQA00573.1"/>
    <property type="molecule type" value="Genomic_DNA"/>
</dbReference>
<gene>
    <name evidence="1" type="ORF">IWA51_09910</name>
</gene>
<evidence type="ECO:0000313" key="1">
    <source>
        <dbReference type="EMBL" id="QQA00573.1"/>
    </source>
</evidence>
<dbReference type="Proteomes" id="UP000595224">
    <property type="component" value="Chromosome"/>
</dbReference>
<reference evidence="1 2" key="1">
    <citation type="submission" date="2020-11" db="EMBL/GenBank/DDBJ databases">
        <title>Treponema Peruensis nv. sp., first commensal Treponema isolated from human feces.</title>
        <authorList>
            <person name="Belkhou C."/>
            <person name="Raes J."/>
        </authorList>
    </citation>
    <scope>NUCLEOTIDE SEQUENCE [LARGE SCALE GENOMIC DNA]</scope>
    <source>
        <strain evidence="1 2">RCC2812</strain>
    </source>
</reference>
<accession>A0A7T3RCF5</accession>
<name>A0A7T3RCF5_9SPIR</name>
<sequence length="100" mass="11566">METIQEETFTDGVELCPVSGKRCYSEREAGSIVNSCHRHRSSDHLGRNKDLPRRKYFCSDCGSYHLTHLAKYDKDSYGAAWEAKFYFEYEMRGRKAGKTA</sequence>
<dbReference type="AlphaFoldDB" id="A0A7T3RCF5"/>